<accession>A0AAE1FWD5</accession>
<dbReference type="Proteomes" id="UP001286313">
    <property type="component" value="Unassembled WGS sequence"/>
</dbReference>
<gene>
    <name evidence="2" type="ORF">Pcinc_013719</name>
</gene>
<evidence type="ECO:0008006" key="4">
    <source>
        <dbReference type="Google" id="ProtNLM"/>
    </source>
</evidence>
<name>A0AAE1FWD5_PETCI</name>
<sequence length="207" mass="23699">MVQQFAYLEAIISDHGSKPEILARAAQTMTALSKLKPIWKEKNISVKCKVRLLRALVLSIFLYACETWTLTAELQRRIQTLEMRCYRTILGISYLSHISNDQVLTTIQQHIGPYDDLLTIVKERKLRWYGHVRMVLQKQFSRGQWREGGGGEDRGRSGATTSRSGQRKHSRKPRPWRTTATGGGIWSTTHLVGDPTTQPRVKGARRR</sequence>
<organism evidence="2 3">
    <name type="scientific">Petrolisthes cinctipes</name>
    <name type="common">Flat porcelain crab</name>
    <dbReference type="NCBI Taxonomy" id="88211"/>
    <lineage>
        <taxon>Eukaryota</taxon>
        <taxon>Metazoa</taxon>
        <taxon>Ecdysozoa</taxon>
        <taxon>Arthropoda</taxon>
        <taxon>Crustacea</taxon>
        <taxon>Multicrustacea</taxon>
        <taxon>Malacostraca</taxon>
        <taxon>Eumalacostraca</taxon>
        <taxon>Eucarida</taxon>
        <taxon>Decapoda</taxon>
        <taxon>Pleocyemata</taxon>
        <taxon>Anomura</taxon>
        <taxon>Galatheoidea</taxon>
        <taxon>Porcellanidae</taxon>
        <taxon>Petrolisthes</taxon>
    </lineage>
</organism>
<evidence type="ECO:0000256" key="1">
    <source>
        <dbReference type="SAM" id="MobiDB-lite"/>
    </source>
</evidence>
<evidence type="ECO:0000313" key="2">
    <source>
        <dbReference type="EMBL" id="KAK3881878.1"/>
    </source>
</evidence>
<dbReference type="PANTHER" id="PTHR47027:SF20">
    <property type="entry name" value="REVERSE TRANSCRIPTASE-LIKE PROTEIN WITH RNA-DIRECTED DNA POLYMERASE DOMAIN"/>
    <property type="match status" value="1"/>
</dbReference>
<dbReference type="AlphaFoldDB" id="A0AAE1FWD5"/>
<reference evidence="2" key="1">
    <citation type="submission" date="2023-10" db="EMBL/GenBank/DDBJ databases">
        <title>Genome assemblies of two species of porcelain crab, Petrolisthes cinctipes and Petrolisthes manimaculis (Anomura: Porcellanidae).</title>
        <authorList>
            <person name="Angst P."/>
        </authorList>
    </citation>
    <scope>NUCLEOTIDE SEQUENCE</scope>
    <source>
        <strain evidence="2">PB745_01</strain>
        <tissue evidence="2">Gill</tissue>
    </source>
</reference>
<feature type="region of interest" description="Disordered" evidence="1">
    <location>
        <begin position="144"/>
        <end position="207"/>
    </location>
</feature>
<feature type="compositionally biased region" description="Polar residues" evidence="1">
    <location>
        <begin position="186"/>
        <end position="199"/>
    </location>
</feature>
<evidence type="ECO:0000313" key="3">
    <source>
        <dbReference type="Proteomes" id="UP001286313"/>
    </source>
</evidence>
<dbReference type="EMBL" id="JAWQEG010001165">
    <property type="protein sequence ID" value="KAK3881878.1"/>
    <property type="molecule type" value="Genomic_DNA"/>
</dbReference>
<comment type="caution">
    <text evidence="2">The sequence shown here is derived from an EMBL/GenBank/DDBJ whole genome shotgun (WGS) entry which is preliminary data.</text>
</comment>
<feature type="compositionally biased region" description="Basic residues" evidence="1">
    <location>
        <begin position="165"/>
        <end position="175"/>
    </location>
</feature>
<protein>
    <recommendedName>
        <fullName evidence="4">Endonuclease-reverse transcriptase</fullName>
    </recommendedName>
</protein>
<dbReference type="PANTHER" id="PTHR47027">
    <property type="entry name" value="REVERSE TRANSCRIPTASE DOMAIN-CONTAINING PROTEIN"/>
    <property type="match status" value="1"/>
</dbReference>
<keyword evidence="3" id="KW-1185">Reference proteome</keyword>
<proteinExistence type="predicted"/>